<evidence type="ECO:0000313" key="1">
    <source>
        <dbReference type="EMBL" id="JAC77602.1"/>
    </source>
</evidence>
<reference evidence="1" key="1">
    <citation type="submission" date="2014-05" db="EMBL/GenBank/DDBJ databases">
        <title>The transcriptome of the halophilic microalga Tetraselmis sp. GSL018 isolated from the Great Salt Lake, Utah.</title>
        <authorList>
            <person name="Jinkerson R.E."/>
            <person name="D'Adamo S."/>
            <person name="Posewitz M.C."/>
        </authorList>
    </citation>
    <scope>NUCLEOTIDE SEQUENCE</scope>
    <source>
        <strain evidence="1">GSL018</strain>
    </source>
</reference>
<gene>
    <name evidence="1" type="ORF">TSPGSL018_17275</name>
</gene>
<dbReference type="EMBL" id="GBEZ01007892">
    <property type="protein sequence ID" value="JAC77602.1"/>
    <property type="molecule type" value="Transcribed_RNA"/>
</dbReference>
<sequence length="330" mass="37817">MARTSNIVRKTSNMTRSHCRWLDSMLPNGILERPPRYPDSDEWFRTMRANSKWLYPAEHSSIVAAFASFFFLGKQIRFALDCAQKLAGQRQLTPRVLSALHRVISLQAAIAGFVTSEILIAIREVEVRSNTTFCVGANHEGSAEALLNFLRPETEALWREYTSLLASIDSLRKYPDEMSDEETVALLVKEFRGCQKLAVEVAKASCVDYLFHLRKNTSKKEFVTIIKKRVSLGKYTDYPTYQGKRLRVISTLICTGPKYGYKNLDPVPVPFRWLFFKTVCPAVHWIGFVRHMNLIKRQAEKSDGCGHRASDRATRPAKLLWQRRRLAPSK</sequence>
<protein>
    <submittedName>
        <fullName evidence="1">Uncharacterized protein</fullName>
    </submittedName>
</protein>
<accession>A0A061RXK8</accession>
<organism evidence="1">
    <name type="scientific">Tetraselmis sp. GSL018</name>
    <dbReference type="NCBI Taxonomy" id="582737"/>
    <lineage>
        <taxon>Eukaryota</taxon>
        <taxon>Viridiplantae</taxon>
        <taxon>Chlorophyta</taxon>
        <taxon>core chlorophytes</taxon>
        <taxon>Chlorodendrophyceae</taxon>
        <taxon>Chlorodendrales</taxon>
        <taxon>Chlorodendraceae</taxon>
        <taxon>Tetraselmis</taxon>
    </lineage>
</organism>
<name>A0A061RXK8_9CHLO</name>
<proteinExistence type="predicted"/>
<dbReference type="AlphaFoldDB" id="A0A061RXK8"/>